<dbReference type="RefSeq" id="WP_148580892.1">
    <property type="nucleotide sequence ID" value="NZ_SDKK01000023.1"/>
</dbReference>
<evidence type="ECO:0000313" key="2">
    <source>
        <dbReference type="Proteomes" id="UP000389128"/>
    </source>
</evidence>
<protein>
    <submittedName>
        <fullName evidence="1">HEAT repeat domain-containing protein</fullName>
    </submittedName>
</protein>
<dbReference type="InterPro" id="IPR016024">
    <property type="entry name" value="ARM-type_fold"/>
</dbReference>
<dbReference type="SUPFAM" id="SSF48371">
    <property type="entry name" value="ARM repeat"/>
    <property type="match status" value="1"/>
</dbReference>
<accession>A0A6C2CJW8</accession>
<name>A0A6C2CJW8_9RHOO</name>
<dbReference type="Gene3D" id="1.25.10.10">
    <property type="entry name" value="Leucine-rich Repeat Variant"/>
    <property type="match status" value="1"/>
</dbReference>
<dbReference type="Pfam" id="PF13646">
    <property type="entry name" value="HEAT_2"/>
    <property type="match status" value="1"/>
</dbReference>
<dbReference type="OrthoDB" id="9153790at2"/>
<reference evidence="1 2" key="1">
    <citation type="submission" date="2019-01" db="EMBL/GenBank/DDBJ databases">
        <title>Zoogloea oleivorans genome sequencing and assembly.</title>
        <authorList>
            <person name="Tancsics A."/>
            <person name="Farkas M."/>
            <person name="Kriszt B."/>
            <person name="Maroti G."/>
            <person name="Horvath B."/>
        </authorList>
    </citation>
    <scope>NUCLEOTIDE SEQUENCE [LARGE SCALE GENOMIC DNA]</scope>
    <source>
        <strain evidence="1 2">Buc</strain>
    </source>
</reference>
<dbReference type="InterPro" id="IPR011989">
    <property type="entry name" value="ARM-like"/>
</dbReference>
<sequence>MMESIETLLADLQDADFNVRALALAEIVEAGRAVAPALVAALPDADATLKPQLAQALAEIAEPGSADALAGLVDNQDERVRAFGALGLARIGDPRAQAALIRTIDDFADVLCAPYTLSTYALIDQGPAALRAVLPLLDAASPDTRAHAFVVVHDIVSAQPGTGNWQALWRQLGSYAPDGPEPQRRAATRQWADWIGEHFGGA</sequence>
<dbReference type="AlphaFoldDB" id="A0A6C2CJW8"/>
<dbReference type="EMBL" id="SDKK01000023">
    <property type="protein sequence ID" value="TYC54251.1"/>
    <property type="molecule type" value="Genomic_DNA"/>
</dbReference>
<proteinExistence type="predicted"/>
<gene>
    <name evidence="1" type="ORF">ETQ85_20195</name>
</gene>
<dbReference type="Proteomes" id="UP000389128">
    <property type="component" value="Unassembled WGS sequence"/>
</dbReference>
<comment type="caution">
    <text evidence="1">The sequence shown here is derived from an EMBL/GenBank/DDBJ whole genome shotgun (WGS) entry which is preliminary data.</text>
</comment>
<organism evidence="1 2">
    <name type="scientific">Zoogloea oleivorans</name>
    <dbReference type="NCBI Taxonomy" id="1552750"/>
    <lineage>
        <taxon>Bacteria</taxon>
        <taxon>Pseudomonadati</taxon>
        <taxon>Pseudomonadota</taxon>
        <taxon>Betaproteobacteria</taxon>
        <taxon>Rhodocyclales</taxon>
        <taxon>Zoogloeaceae</taxon>
        <taxon>Zoogloea</taxon>
    </lineage>
</organism>
<evidence type="ECO:0000313" key="1">
    <source>
        <dbReference type="EMBL" id="TYC54251.1"/>
    </source>
</evidence>
<keyword evidence="2" id="KW-1185">Reference proteome</keyword>